<feature type="compositionally biased region" description="Polar residues" evidence="1">
    <location>
        <begin position="302"/>
        <end position="314"/>
    </location>
</feature>
<feature type="compositionally biased region" description="Polar residues" evidence="1">
    <location>
        <begin position="56"/>
        <end position="67"/>
    </location>
</feature>
<organism evidence="2 3">
    <name type="scientific">Coccomyxa viridis</name>
    <dbReference type="NCBI Taxonomy" id="1274662"/>
    <lineage>
        <taxon>Eukaryota</taxon>
        <taxon>Viridiplantae</taxon>
        <taxon>Chlorophyta</taxon>
        <taxon>core chlorophytes</taxon>
        <taxon>Trebouxiophyceae</taxon>
        <taxon>Trebouxiophyceae incertae sedis</taxon>
        <taxon>Coccomyxaceae</taxon>
        <taxon>Coccomyxa</taxon>
    </lineage>
</organism>
<feature type="compositionally biased region" description="Polar residues" evidence="1">
    <location>
        <begin position="198"/>
        <end position="224"/>
    </location>
</feature>
<protein>
    <submittedName>
        <fullName evidence="2">G2910 protein</fullName>
    </submittedName>
</protein>
<feature type="compositionally biased region" description="Low complexity" evidence="1">
    <location>
        <begin position="553"/>
        <end position="572"/>
    </location>
</feature>
<reference evidence="2 3" key="1">
    <citation type="submission" date="2024-06" db="EMBL/GenBank/DDBJ databases">
        <authorList>
            <person name="Kraege A."/>
            <person name="Thomma B."/>
        </authorList>
    </citation>
    <scope>NUCLEOTIDE SEQUENCE [LARGE SCALE GENOMIC DNA]</scope>
</reference>
<feature type="region of interest" description="Disordered" evidence="1">
    <location>
        <begin position="124"/>
        <end position="329"/>
    </location>
</feature>
<proteinExistence type="predicted"/>
<gene>
    <name evidence="2" type="primary">g2910</name>
    <name evidence="2" type="ORF">VP750_LOCUS2489</name>
</gene>
<accession>A0ABP1FQI7</accession>
<feature type="compositionally biased region" description="Low complexity" evidence="1">
    <location>
        <begin position="85"/>
        <end position="98"/>
    </location>
</feature>
<comment type="caution">
    <text evidence="2">The sequence shown here is derived from an EMBL/GenBank/DDBJ whole genome shotgun (WGS) entry which is preliminary data.</text>
</comment>
<feature type="region of interest" description="Disordered" evidence="1">
    <location>
        <begin position="472"/>
        <end position="520"/>
    </location>
</feature>
<evidence type="ECO:0000313" key="3">
    <source>
        <dbReference type="Proteomes" id="UP001497392"/>
    </source>
</evidence>
<evidence type="ECO:0000256" key="1">
    <source>
        <dbReference type="SAM" id="MobiDB-lite"/>
    </source>
</evidence>
<dbReference type="Proteomes" id="UP001497392">
    <property type="component" value="Unassembled WGS sequence"/>
</dbReference>
<feature type="region of interest" description="Disordered" evidence="1">
    <location>
        <begin position="540"/>
        <end position="573"/>
    </location>
</feature>
<evidence type="ECO:0000313" key="2">
    <source>
        <dbReference type="EMBL" id="CAL5220830.1"/>
    </source>
</evidence>
<sequence>MPAHAAADGLAYTHQPTTDLKHSTAARHRKMDSKEAAVHPSQDAAEESAIEAAVTESKTISTESEALTEQPIHEGSFHSNGGTSAEQAPKPALPAPQADMGDAELQRRKAALLQRVEEALAQSEALPASALSQEEAPMDARVMQTSDDSKTAEAGPLQPRPTAALPPRKPKLQPGDFFITLPKPPAAVPSLPKAEPASQPSEHTGSETVSAGPVAQSSGEQNSAAGLPAPEAIEASSSGHDAAATESQQRQRPQPLVEDSCAPAVGNAEAQPCSSAGWPGEQTPVPGAADMPGTAPLGGTSQGADTGQQNTPSITPAVMEPFPQRDYTQGNRHGAAAARKEEAQELALEQAILEVHWRQAEEELASKETEALSETVGCAPDVGVFAANITDQPASVAPEQQTWLYSGIAQHSEANTLFPASTYYHGQVGDQSSVGAEEAAAKVAGHGVTDSGQWSPAELAAQAKAWADWAAWQAQSAAQPSQGSSHSHVGPSGAAAHPGSAAGQPTMVDAASSTPEQPYPAELAGKSKLWAEWADLAGGPAQHAARAQDRSHASQAAGATQGAAQAHQTAQAGDSDMVTVPVSMYKRYQALEWAEWHRQYESWQAQYSSWYACYEHWYSSYLAWYNVHGGSAS</sequence>
<feature type="region of interest" description="Disordered" evidence="1">
    <location>
        <begin position="1"/>
        <end position="100"/>
    </location>
</feature>
<feature type="compositionally biased region" description="Low complexity" evidence="1">
    <location>
        <begin position="472"/>
        <end position="503"/>
    </location>
</feature>
<keyword evidence="3" id="KW-1185">Reference proteome</keyword>
<name>A0ABP1FQI7_9CHLO</name>
<feature type="compositionally biased region" description="Polar residues" evidence="1">
    <location>
        <begin position="235"/>
        <end position="252"/>
    </location>
</feature>
<dbReference type="EMBL" id="CAXHTA020000004">
    <property type="protein sequence ID" value="CAL5220830.1"/>
    <property type="molecule type" value="Genomic_DNA"/>
</dbReference>